<dbReference type="NCBIfam" id="NF033580">
    <property type="entry name" value="transpos_IS5_3"/>
    <property type="match status" value="1"/>
</dbReference>
<dbReference type="GO" id="GO:0006313">
    <property type="term" value="P:DNA transposition"/>
    <property type="evidence" value="ECO:0007669"/>
    <property type="project" value="InterPro"/>
</dbReference>
<dbReference type="PANTHER" id="PTHR30007:SF0">
    <property type="entry name" value="TRANSPOSASE"/>
    <property type="match status" value="1"/>
</dbReference>
<dbReference type="InterPro" id="IPR002559">
    <property type="entry name" value="Transposase_11"/>
</dbReference>
<dbReference type="AlphaFoldDB" id="A0A6J4MJB7"/>
<dbReference type="Pfam" id="PF01609">
    <property type="entry name" value="DDE_Tnp_1"/>
    <property type="match status" value="1"/>
</dbReference>
<dbReference type="InterPro" id="IPR025161">
    <property type="entry name" value="IS402-like_dom"/>
</dbReference>
<evidence type="ECO:0000259" key="1">
    <source>
        <dbReference type="Pfam" id="PF01609"/>
    </source>
</evidence>
<feature type="domain" description="Transposase IS4-like" evidence="1">
    <location>
        <begin position="99"/>
        <end position="267"/>
    </location>
</feature>
<accession>A0A6J4MJB7</accession>
<dbReference type="EMBL" id="CADCTU010000857">
    <property type="protein sequence ID" value="CAA9359396.1"/>
    <property type="molecule type" value="Genomic_DNA"/>
</dbReference>
<evidence type="ECO:0000259" key="2">
    <source>
        <dbReference type="Pfam" id="PF13340"/>
    </source>
</evidence>
<reference evidence="3" key="1">
    <citation type="submission" date="2020-02" db="EMBL/GenBank/DDBJ databases">
        <authorList>
            <person name="Meier V. D."/>
        </authorList>
    </citation>
    <scope>NUCLEOTIDE SEQUENCE</scope>
    <source>
        <strain evidence="3">AVDCRST_MAG11</strain>
    </source>
</reference>
<evidence type="ECO:0000313" key="3">
    <source>
        <dbReference type="EMBL" id="CAA9359396.1"/>
    </source>
</evidence>
<dbReference type="GO" id="GO:0003677">
    <property type="term" value="F:DNA binding"/>
    <property type="evidence" value="ECO:0007669"/>
    <property type="project" value="InterPro"/>
</dbReference>
<dbReference type="PANTHER" id="PTHR30007">
    <property type="entry name" value="PHP DOMAIN PROTEIN"/>
    <property type="match status" value="1"/>
</dbReference>
<sequence length="278" mass="32155">MEPQPYPSDLNDEEWAILAPLLVPGRQAGRPRVFEPRRIADAAFYLLRTGCQWRALPRDFPPWPTVYYHYGRWRRSGTWERINAELRERYRRAIGRDAQPSAAIIDSQSVRTTEVGGPRGYDGGKKISGRKRQVLVDTQGNLLKAKVHPADVHDRRGAELLLHDLAAQFPRLALLWADSAYQGLKAWLSLTLGWALVITKHWWTGLHGVWLAPGQQPPEIPRGFHVLPRRWVVERSIAWFGRNRRLAKDYERLPRTGEMLLYAAMARLTLRRLARRTH</sequence>
<feature type="domain" description="Insertion element IS402-like" evidence="2">
    <location>
        <begin position="10"/>
        <end position="82"/>
    </location>
</feature>
<organism evidence="3">
    <name type="scientific">uncultured Gemmatimonadaceae bacterium</name>
    <dbReference type="NCBI Taxonomy" id="246130"/>
    <lineage>
        <taxon>Bacteria</taxon>
        <taxon>Pseudomonadati</taxon>
        <taxon>Gemmatimonadota</taxon>
        <taxon>Gemmatimonadia</taxon>
        <taxon>Gemmatimonadales</taxon>
        <taxon>Gemmatimonadaceae</taxon>
        <taxon>environmental samples</taxon>
    </lineage>
</organism>
<protein>
    <submittedName>
        <fullName evidence="3">Mobile element protein</fullName>
    </submittedName>
</protein>
<dbReference type="Pfam" id="PF13340">
    <property type="entry name" value="DUF4096"/>
    <property type="match status" value="1"/>
</dbReference>
<gene>
    <name evidence="3" type="ORF">AVDCRST_MAG11-4012</name>
</gene>
<proteinExistence type="predicted"/>
<dbReference type="GO" id="GO:0004803">
    <property type="term" value="F:transposase activity"/>
    <property type="evidence" value="ECO:0007669"/>
    <property type="project" value="InterPro"/>
</dbReference>
<name>A0A6J4MJB7_9BACT</name>